<evidence type="ECO:0000313" key="7">
    <source>
        <dbReference type="EMBL" id="RZB12360.1"/>
    </source>
</evidence>
<dbReference type="OrthoDB" id="9812943at2"/>
<dbReference type="GO" id="GO:0004140">
    <property type="term" value="F:dephospho-CoA kinase activity"/>
    <property type="evidence" value="ECO:0007669"/>
    <property type="project" value="UniProtKB-UniRule"/>
</dbReference>
<dbReference type="GO" id="GO:0005524">
    <property type="term" value="F:ATP binding"/>
    <property type="evidence" value="ECO:0007669"/>
    <property type="project" value="UniProtKB-UniRule"/>
</dbReference>
<evidence type="ECO:0000313" key="8">
    <source>
        <dbReference type="Proteomes" id="UP000293377"/>
    </source>
</evidence>
<keyword evidence="4 5" id="KW-0173">Coenzyme A biosynthesis</keyword>
<proteinExistence type="inferred from homology"/>
<dbReference type="UniPathway" id="UPA00241">
    <property type="reaction ID" value="UER00356"/>
</dbReference>
<accession>A0A4Q6I516</accession>
<keyword evidence="5" id="KW-0963">Cytoplasm</keyword>
<keyword evidence="8" id="KW-1185">Reference proteome</keyword>
<dbReference type="NCBIfam" id="TIGR00152">
    <property type="entry name" value="dephospho-CoA kinase"/>
    <property type="match status" value="1"/>
</dbReference>
<protein>
    <recommendedName>
        <fullName evidence="5 6">Dephospho-CoA kinase</fullName>
        <ecNumber evidence="5 6">2.7.1.24</ecNumber>
    </recommendedName>
    <alternativeName>
        <fullName evidence="5">Dephosphocoenzyme A kinase</fullName>
    </alternativeName>
</protein>
<comment type="similarity">
    <text evidence="1 5">Belongs to the CoaE family.</text>
</comment>
<dbReference type="InterPro" id="IPR001977">
    <property type="entry name" value="Depp_CoAkinase"/>
</dbReference>
<dbReference type="InterPro" id="IPR027417">
    <property type="entry name" value="P-loop_NTPase"/>
</dbReference>
<dbReference type="RefSeq" id="WP_045170634.1">
    <property type="nucleotide sequence ID" value="NZ_QOHL01000028.1"/>
</dbReference>
<comment type="caution">
    <text evidence="7">The sequence shown here is derived from an EMBL/GenBank/DDBJ whole genome shotgun (WGS) entry which is preliminary data.</text>
</comment>
<comment type="catalytic activity">
    <reaction evidence="5">
        <text>3'-dephospho-CoA + ATP = ADP + CoA + H(+)</text>
        <dbReference type="Rhea" id="RHEA:18245"/>
        <dbReference type="ChEBI" id="CHEBI:15378"/>
        <dbReference type="ChEBI" id="CHEBI:30616"/>
        <dbReference type="ChEBI" id="CHEBI:57287"/>
        <dbReference type="ChEBI" id="CHEBI:57328"/>
        <dbReference type="ChEBI" id="CHEBI:456216"/>
        <dbReference type="EC" id="2.7.1.24"/>
    </reaction>
</comment>
<dbReference type="STRING" id="1242993.ehr_00044"/>
<sequence>MVIFGLTGGIGSGKSLVASYFSTFFKAKVFDADKVVHELYKYDNDVIRLVGEYFPDSVDNGVINRANLRQHFLTDNHLWVEFQSIIHAIVLKKKKDFIMLHNRNSVRYVVLDVPLLIECNFYNCCNFIIHVTTNKLLQMQRVLSRGLSVREFESIRCKQLSESDRKKFANFTIRTGLSKKDILFQIKKIMLNVNNKYDVGYEEYYN</sequence>
<dbReference type="EMBL" id="QOHL01000028">
    <property type="protein sequence ID" value="RZB12360.1"/>
    <property type="molecule type" value="Genomic_DNA"/>
</dbReference>
<reference evidence="7 8" key="1">
    <citation type="submission" date="2018-06" db="EMBL/GenBank/DDBJ databases">
        <title>Complete Genome Sequence of Ehrlichia minasensis Isolated From Cattle.</title>
        <authorList>
            <person name="Aguiar D.M."/>
            <person name="Araujo J.P.A.Jr."/>
            <person name="Nakazato L."/>
            <person name="Bard E."/>
            <person name="Cabezas-Cruz A."/>
        </authorList>
    </citation>
    <scope>NUCLEOTIDE SEQUENCE [LARGE SCALE GENOMIC DNA]</scope>
    <source>
        <strain evidence="7 8">B11</strain>
    </source>
</reference>
<dbReference type="PANTHER" id="PTHR10695:SF46">
    <property type="entry name" value="BIFUNCTIONAL COENZYME A SYNTHASE-RELATED"/>
    <property type="match status" value="1"/>
</dbReference>
<dbReference type="AlphaFoldDB" id="A0A4Q6I516"/>
<comment type="subcellular location">
    <subcellularLocation>
        <location evidence="5">Cytoplasm</location>
    </subcellularLocation>
</comment>
<keyword evidence="5 7" id="KW-0418">Kinase</keyword>
<dbReference type="GO" id="GO:0015937">
    <property type="term" value="P:coenzyme A biosynthetic process"/>
    <property type="evidence" value="ECO:0007669"/>
    <property type="project" value="UniProtKB-UniRule"/>
</dbReference>
<feature type="binding site" evidence="5">
    <location>
        <begin position="11"/>
        <end position="16"/>
    </location>
    <ligand>
        <name>ATP</name>
        <dbReference type="ChEBI" id="CHEBI:30616"/>
    </ligand>
</feature>
<evidence type="ECO:0000256" key="2">
    <source>
        <dbReference type="ARBA" id="ARBA00022741"/>
    </source>
</evidence>
<keyword evidence="2 5" id="KW-0547">Nucleotide-binding</keyword>
<dbReference type="PROSITE" id="PS51219">
    <property type="entry name" value="DPCK"/>
    <property type="match status" value="1"/>
</dbReference>
<keyword evidence="3 5" id="KW-0067">ATP-binding</keyword>
<dbReference type="CDD" id="cd02022">
    <property type="entry name" value="DPCK"/>
    <property type="match status" value="1"/>
</dbReference>
<evidence type="ECO:0000256" key="4">
    <source>
        <dbReference type="ARBA" id="ARBA00022993"/>
    </source>
</evidence>
<dbReference type="GO" id="GO:0005737">
    <property type="term" value="C:cytoplasm"/>
    <property type="evidence" value="ECO:0007669"/>
    <property type="project" value="UniProtKB-SubCell"/>
</dbReference>
<evidence type="ECO:0000256" key="5">
    <source>
        <dbReference type="HAMAP-Rule" id="MF_00376"/>
    </source>
</evidence>
<dbReference type="Proteomes" id="UP000293377">
    <property type="component" value="Unassembled WGS sequence"/>
</dbReference>
<dbReference type="EC" id="2.7.1.24" evidence="5 6"/>
<dbReference type="Pfam" id="PF01121">
    <property type="entry name" value="CoaE"/>
    <property type="match status" value="1"/>
</dbReference>
<evidence type="ECO:0000256" key="6">
    <source>
        <dbReference type="NCBIfam" id="TIGR00152"/>
    </source>
</evidence>
<dbReference type="Gene3D" id="3.40.50.300">
    <property type="entry name" value="P-loop containing nucleotide triphosphate hydrolases"/>
    <property type="match status" value="1"/>
</dbReference>
<dbReference type="SUPFAM" id="SSF52540">
    <property type="entry name" value="P-loop containing nucleoside triphosphate hydrolases"/>
    <property type="match status" value="1"/>
</dbReference>
<gene>
    <name evidence="5 7" type="primary">coaE</name>
    <name evidence="7" type="ORF">DRF75_04530</name>
</gene>
<evidence type="ECO:0000256" key="3">
    <source>
        <dbReference type="ARBA" id="ARBA00022840"/>
    </source>
</evidence>
<name>A0A4Q6I516_9RICK</name>
<dbReference type="PANTHER" id="PTHR10695">
    <property type="entry name" value="DEPHOSPHO-COA KINASE-RELATED"/>
    <property type="match status" value="1"/>
</dbReference>
<evidence type="ECO:0000256" key="1">
    <source>
        <dbReference type="ARBA" id="ARBA00009018"/>
    </source>
</evidence>
<comment type="function">
    <text evidence="5">Catalyzes the phosphorylation of the 3'-hydroxyl group of dephosphocoenzyme A to form coenzyme A.</text>
</comment>
<comment type="pathway">
    <text evidence="5">Cofactor biosynthesis; coenzyme A biosynthesis; CoA from (R)-pantothenate: step 5/5.</text>
</comment>
<keyword evidence="5 7" id="KW-0808">Transferase</keyword>
<dbReference type="HAMAP" id="MF_00376">
    <property type="entry name" value="Dephospho_CoA_kinase"/>
    <property type="match status" value="1"/>
</dbReference>
<organism evidence="7 8">
    <name type="scientific">Ehrlichia minasensis</name>
    <dbReference type="NCBI Taxonomy" id="1242993"/>
    <lineage>
        <taxon>Bacteria</taxon>
        <taxon>Pseudomonadati</taxon>
        <taxon>Pseudomonadota</taxon>
        <taxon>Alphaproteobacteria</taxon>
        <taxon>Rickettsiales</taxon>
        <taxon>Anaplasmataceae</taxon>
        <taxon>Ehrlichia</taxon>
    </lineage>
</organism>